<proteinExistence type="predicted"/>
<organism evidence="1 2">
    <name type="scientific">Granulicella aggregans</name>
    <dbReference type="NCBI Taxonomy" id="474949"/>
    <lineage>
        <taxon>Bacteria</taxon>
        <taxon>Pseudomonadati</taxon>
        <taxon>Acidobacteriota</taxon>
        <taxon>Terriglobia</taxon>
        <taxon>Terriglobales</taxon>
        <taxon>Acidobacteriaceae</taxon>
        <taxon>Granulicella</taxon>
    </lineage>
</organism>
<sequence length="123" mass="13361">MSTATLTSKQVVEDYFKAFSGKPKTAALIDQWVDDPALKQHILDTEASFPNYELVIHQIVSEGDLVAINATLEAAHHGTFAGIPPTGKHVSVGAMVFYQVSNGRIAKFWMQVDMMGGLAQLKA</sequence>
<dbReference type="Pfam" id="PF07366">
    <property type="entry name" value="SnoaL"/>
    <property type="match status" value="1"/>
</dbReference>
<dbReference type="PANTHER" id="PTHR38436:SF1">
    <property type="entry name" value="ESTER CYCLASE"/>
    <property type="match status" value="1"/>
</dbReference>
<dbReference type="Gene3D" id="3.10.450.50">
    <property type="match status" value="1"/>
</dbReference>
<gene>
    <name evidence="1" type="ORF">HDF16_002020</name>
</gene>
<dbReference type="InterPro" id="IPR032710">
    <property type="entry name" value="NTF2-like_dom_sf"/>
</dbReference>
<dbReference type="InterPro" id="IPR009959">
    <property type="entry name" value="Cyclase_SnoaL-like"/>
</dbReference>
<reference evidence="1 2" key="1">
    <citation type="submission" date="2020-08" db="EMBL/GenBank/DDBJ databases">
        <title>Genomic Encyclopedia of Type Strains, Phase IV (KMG-V): Genome sequencing to study the core and pangenomes of soil and plant-associated prokaryotes.</title>
        <authorList>
            <person name="Whitman W."/>
        </authorList>
    </citation>
    <scope>NUCLEOTIDE SEQUENCE [LARGE SCALE GENOMIC DNA]</scope>
    <source>
        <strain evidence="1 2">M8UP14</strain>
    </source>
</reference>
<comment type="caution">
    <text evidence="1">The sequence shown here is derived from an EMBL/GenBank/DDBJ whole genome shotgun (WGS) entry which is preliminary data.</text>
</comment>
<dbReference type="GO" id="GO:0030638">
    <property type="term" value="P:polyketide metabolic process"/>
    <property type="evidence" value="ECO:0007669"/>
    <property type="project" value="InterPro"/>
</dbReference>
<keyword evidence="2" id="KW-1185">Reference proteome</keyword>
<dbReference type="RefSeq" id="WP_184215986.1">
    <property type="nucleotide sequence ID" value="NZ_JACHIP010000002.1"/>
</dbReference>
<dbReference type="AlphaFoldDB" id="A0A7W8E4N4"/>
<accession>A0A7W8E4N4</accession>
<dbReference type="PANTHER" id="PTHR38436">
    <property type="entry name" value="POLYKETIDE CYCLASE SNOAL-LIKE DOMAIN"/>
    <property type="match status" value="1"/>
</dbReference>
<evidence type="ECO:0000313" key="1">
    <source>
        <dbReference type="EMBL" id="MBB5057335.1"/>
    </source>
</evidence>
<protein>
    <submittedName>
        <fullName evidence="1">Putative ester cyclase</fullName>
    </submittedName>
</protein>
<dbReference type="EMBL" id="JACHIP010000002">
    <property type="protein sequence ID" value="MBB5057335.1"/>
    <property type="molecule type" value="Genomic_DNA"/>
</dbReference>
<name>A0A7W8E4N4_9BACT</name>
<dbReference type="SUPFAM" id="SSF54427">
    <property type="entry name" value="NTF2-like"/>
    <property type="match status" value="1"/>
</dbReference>
<dbReference type="Proteomes" id="UP000540989">
    <property type="component" value="Unassembled WGS sequence"/>
</dbReference>
<evidence type="ECO:0000313" key="2">
    <source>
        <dbReference type="Proteomes" id="UP000540989"/>
    </source>
</evidence>